<dbReference type="InterPro" id="IPR017941">
    <property type="entry name" value="Rieske_2Fe-2S"/>
</dbReference>
<keyword evidence="2" id="KW-0479">Metal-binding</keyword>
<dbReference type="Pfam" id="PF00355">
    <property type="entry name" value="Rieske"/>
    <property type="match status" value="1"/>
</dbReference>
<evidence type="ECO:0000256" key="1">
    <source>
        <dbReference type="ARBA" id="ARBA00022714"/>
    </source>
</evidence>
<reference evidence="6 7" key="1">
    <citation type="submission" date="2023-05" db="EMBL/GenBank/DDBJ databases">
        <title>Novel species of genus Flectobacillus isolated from stream in China.</title>
        <authorList>
            <person name="Lu H."/>
        </authorList>
    </citation>
    <scope>NUCLEOTIDE SEQUENCE [LARGE SCALE GENOMIC DNA]</scope>
    <source>
        <strain evidence="6 7">KCTC 42575</strain>
    </source>
</reference>
<evidence type="ECO:0000256" key="4">
    <source>
        <dbReference type="ARBA" id="ARBA00023014"/>
    </source>
</evidence>
<evidence type="ECO:0000259" key="5">
    <source>
        <dbReference type="PROSITE" id="PS51296"/>
    </source>
</evidence>
<keyword evidence="4" id="KW-0411">Iron-sulfur</keyword>
<dbReference type="Gene3D" id="2.102.10.10">
    <property type="entry name" value="Rieske [2Fe-2S] iron-sulphur domain"/>
    <property type="match status" value="1"/>
</dbReference>
<evidence type="ECO:0000313" key="7">
    <source>
        <dbReference type="Proteomes" id="UP001236507"/>
    </source>
</evidence>
<dbReference type="InterPro" id="IPR036922">
    <property type="entry name" value="Rieske_2Fe-2S_sf"/>
</dbReference>
<dbReference type="RefSeq" id="WP_283345445.1">
    <property type="nucleotide sequence ID" value="NZ_JASHIF010000014.1"/>
</dbReference>
<comment type="caution">
    <text evidence="6">The sequence shown here is derived from an EMBL/GenBank/DDBJ whole genome shotgun (WGS) entry which is preliminary data.</text>
</comment>
<name>A0ABT6YBA8_9BACT</name>
<evidence type="ECO:0000256" key="3">
    <source>
        <dbReference type="ARBA" id="ARBA00023004"/>
    </source>
</evidence>
<dbReference type="Proteomes" id="UP001236507">
    <property type="component" value="Unassembled WGS sequence"/>
</dbReference>
<keyword evidence="1" id="KW-0001">2Fe-2S</keyword>
<protein>
    <submittedName>
        <fullName evidence="6">Rieske 2Fe-2S domain-containing protein</fullName>
    </submittedName>
</protein>
<proteinExistence type="predicted"/>
<dbReference type="PROSITE" id="PS51257">
    <property type="entry name" value="PROKAR_LIPOPROTEIN"/>
    <property type="match status" value="1"/>
</dbReference>
<evidence type="ECO:0000256" key="2">
    <source>
        <dbReference type="ARBA" id="ARBA00022723"/>
    </source>
</evidence>
<accession>A0ABT6YBA8</accession>
<dbReference type="EMBL" id="JASHIF010000014">
    <property type="protein sequence ID" value="MDI9860867.1"/>
    <property type="molecule type" value="Genomic_DNA"/>
</dbReference>
<feature type="domain" description="Rieske" evidence="5">
    <location>
        <begin position="45"/>
        <end position="135"/>
    </location>
</feature>
<dbReference type="PROSITE" id="PS51296">
    <property type="entry name" value="RIESKE"/>
    <property type="match status" value="1"/>
</dbReference>
<gene>
    <name evidence="6" type="ORF">QM524_16745</name>
</gene>
<evidence type="ECO:0000313" key="6">
    <source>
        <dbReference type="EMBL" id="MDI9860867.1"/>
    </source>
</evidence>
<organism evidence="6 7">
    <name type="scientific">Flectobacillus roseus</name>
    <dbReference type="NCBI Taxonomy" id="502259"/>
    <lineage>
        <taxon>Bacteria</taxon>
        <taxon>Pseudomonadati</taxon>
        <taxon>Bacteroidota</taxon>
        <taxon>Cytophagia</taxon>
        <taxon>Cytophagales</taxon>
        <taxon>Flectobacillaceae</taxon>
        <taxon>Flectobacillus</taxon>
    </lineage>
</organism>
<dbReference type="SUPFAM" id="SSF50022">
    <property type="entry name" value="ISP domain"/>
    <property type="match status" value="1"/>
</dbReference>
<keyword evidence="3" id="KW-0408">Iron</keyword>
<keyword evidence="7" id="KW-1185">Reference proteome</keyword>
<sequence length="137" mass="14479">MTRYEFLKNAGFGGAALMTLLTACSKSSDLSPVATPESVDFTLDLTTSANAALKNSGGYIINSNVVVARTSQGTYVAGSHICTHEARTKVVFLNNEFYCTEHGARFTTAGVGLNSYGSAGLSVYKTELSGNSLRIYS</sequence>